<dbReference type="AlphaFoldDB" id="A0ABD1S0J1"/>
<feature type="compositionally biased region" description="Basic and acidic residues" evidence="6">
    <location>
        <begin position="335"/>
        <end position="346"/>
    </location>
</feature>
<feature type="domain" description="MBD" evidence="7">
    <location>
        <begin position="48"/>
        <end position="118"/>
    </location>
</feature>
<evidence type="ECO:0000259" key="7">
    <source>
        <dbReference type="PROSITE" id="PS50982"/>
    </source>
</evidence>
<feature type="region of interest" description="Disordered" evidence="6">
    <location>
        <begin position="102"/>
        <end position="255"/>
    </location>
</feature>
<name>A0ABD1S0J1_9LAMI</name>
<keyword evidence="2" id="KW-0805">Transcription regulation</keyword>
<feature type="compositionally biased region" description="Basic and acidic residues" evidence="6">
    <location>
        <begin position="183"/>
        <end position="221"/>
    </location>
</feature>
<sequence>MHRHVYYRPSVQIKTLIKTALTTNPALSNVTHVNQKVKRMAETRIGNNDDVVSVELPAPASWKKMYIPKKGGTPRKNEILYIAPTGEEISNRKQLEQYLKSHPGNPAISEFDWSSGETPRRSARISEKAKATPPSKESEPPKKRSRKSSGTKKGKEIDAGKEEIEGKQEVEMQDAEIDEKEEDKEKETNQLEETEVKNVGRTQEDAAEKSKPEELKEKNPEENVVTDVEIHSATQKDVNVDKGGNDEPDKANCAEEAPKVENIAEKQVLGIEEQTDSVAAEAGADGEKQDKVKNIPVEATDEAKTEMANGVVPASVGEAHGVEENSGKANLQVEDPEKNMKGDATENGKVNESGATLAPHHPSPTPTTC</sequence>
<dbReference type="SUPFAM" id="SSF54171">
    <property type="entry name" value="DNA-binding domain"/>
    <property type="match status" value="1"/>
</dbReference>
<dbReference type="Pfam" id="PF01429">
    <property type="entry name" value="MBD"/>
    <property type="match status" value="1"/>
</dbReference>
<dbReference type="GO" id="GO:0005634">
    <property type="term" value="C:nucleus"/>
    <property type="evidence" value="ECO:0007669"/>
    <property type="project" value="UniProtKB-SubCell"/>
</dbReference>
<dbReference type="InterPro" id="IPR001739">
    <property type="entry name" value="Methyl_CpG_DNA-bd"/>
</dbReference>
<dbReference type="PANTHER" id="PTHR33729:SF6">
    <property type="entry name" value="METHYL-CPG-BINDING DOMAIN-CONTAINING PROTEIN 11"/>
    <property type="match status" value="1"/>
</dbReference>
<keyword evidence="3" id="KW-0238">DNA-binding</keyword>
<dbReference type="InterPro" id="IPR016177">
    <property type="entry name" value="DNA-bd_dom_sf"/>
</dbReference>
<keyword evidence="5" id="KW-0539">Nucleus</keyword>
<feature type="region of interest" description="Disordered" evidence="6">
    <location>
        <begin position="272"/>
        <end position="293"/>
    </location>
</feature>
<feature type="region of interest" description="Disordered" evidence="6">
    <location>
        <begin position="315"/>
        <end position="369"/>
    </location>
</feature>
<dbReference type="PROSITE" id="PS50982">
    <property type="entry name" value="MBD"/>
    <property type="match status" value="1"/>
</dbReference>
<dbReference type="Proteomes" id="UP001604336">
    <property type="component" value="Unassembled WGS sequence"/>
</dbReference>
<reference evidence="9" key="1">
    <citation type="submission" date="2024-07" db="EMBL/GenBank/DDBJ databases">
        <title>Two chromosome-level genome assemblies of Korean endemic species Abeliophyllum distichum and Forsythia ovata (Oleaceae).</title>
        <authorList>
            <person name="Jang H."/>
        </authorList>
    </citation>
    <scope>NUCLEOTIDE SEQUENCE [LARGE SCALE GENOMIC DNA]</scope>
</reference>
<feature type="compositionally biased region" description="Basic and acidic residues" evidence="6">
    <location>
        <begin position="238"/>
        <end position="255"/>
    </location>
</feature>
<dbReference type="GO" id="GO:0003677">
    <property type="term" value="F:DNA binding"/>
    <property type="evidence" value="ECO:0007669"/>
    <property type="project" value="UniProtKB-KW"/>
</dbReference>
<proteinExistence type="predicted"/>
<evidence type="ECO:0000256" key="3">
    <source>
        <dbReference type="ARBA" id="ARBA00023125"/>
    </source>
</evidence>
<dbReference type="Gene3D" id="3.30.890.10">
    <property type="entry name" value="Methyl-cpg-binding Protein 2, Chain A"/>
    <property type="match status" value="1"/>
</dbReference>
<keyword evidence="9" id="KW-1185">Reference proteome</keyword>
<evidence type="ECO:0000256" key="5">
    <source>
        <dbReference type="ARBA" id="ARBA00023242"/>
    </source>
</evidence>
<comment type="caution">
    <text evidence="8">The sequence shown here is derived from an EMBL/GenBank/DDBJ whole genome shotgun (WGS) entry which is preliminary data.</text>
</comment>
<evidence type="ECO:0000256" key="1">
    <source>
        <dbReference type="ARBA" id="ARBA00004123"/>
    </source>
</evidence>
<evidence type="ECO:0000313" key="9">
    <source>
        <dbReference type="Proteomes" id="UP001604336"/>
    </source>
</evidence>
<keyword evidence="4" id="KW-0804">Transcription</keyword>
<evidence type="ECO:0000256" key="4">
    <source>
        <dbReference type="ARBA" id="ARBA00023163"/>
    </source>
</evidence>
<protein>
    <submittedName>
        <fullName evidence="8">Methyl-CpG-binding domain-containing protein 11</fullName>
    </submittedName>
</protein>
<feature type="compositionally biased region" description="Basic residues" evidence="6">
    <location>
        <begin position="143"/>
        <end position="152"/>
    </location>
</feature>
<feature type="compositionally biased region" description="Acidic residues" evidence="6">
    <location>
        <begin position="171"/>
        <end position="182"/>
    </location>
</feature>
<evidence type="ECO:0000313" key="8">
    <source>
        <dbReference type="EMBL" id="KAL2493463.1"/>
    </source>
</evidence>
<accession>A0ABD1S0J1</accession>
<comment type="subcellular location">
    <subcellularLocation>
        <location evidence="1">Nucleus</location>
    </subcellularLocation>
</comment>
<feature type="compositionally biased region" description="Basic and acidic residues" evidence="6">
    <location>
        <begin position="153"/>
        <end position="170"/>
    </location>
</feature>
<dbReference type="PANTHER" id="PTHR33729">
    <property type="entry name" value="METHYL-CPG BINDING DOMAIN CONTAINING PROTEIN, EXPRESSED"/>
    <property type="match status" value="1"/>
</dbReference>
<evidence type="ECO:0000256" key="6">
    <source>
        <dbReference type="SAM" id="MobiDB-lite"/>
    </source>
</evidence>
<feature type="compositionally biased region" description="Basic and acidic residues" evidence="6">
    <location>
        <begin position="118"/>
        <end position="142"/>
    </location>
</feature>
<dbReference type="InterPro" id="IPR039622">
    <property type="entry name" value="MBD10/11"/>
</dbReference>
<evidence type="ECO:0000256" key="2">
    <source>
        <dbReference type="ARBA" id="ARBA00023015"/>
    </source>
</evidence>
<organism evidence="8 9">
    <name type="scientific">Abeliophyllum distichum</name>
    <dbReference type="NCBI Taxonomy" id="126358"/>
    <lineage>
        <taxon>Eukaryota</taxon>
        <taxon>Viridiplantae</taxon>
        <taxon>Streptophyta</taxon>
        <taxon>Embryophyta</taxon>
        <taxon>Tracheophyta</taxon>
        <taxon>Spermatophyta</taxon>
        <taxon>Magnoliopsida</taxon>
        <taxon>eudicotyledons</taxon>
        <taxon>Gunneridae</taxon>
        <taxon>Pentapetalae</taxon>
        <taxon>asterids</taxon>
        <taxon>lamiids</taxon>
        <taxon>Lamiales</taxon>
        <taxon>Oleaceae</taxon>
        <taxon>Forsythieae</taxon>
        <taxon>Abeliophyllum</taxon>
    </lineage>
</organism>
<gene>
    <name evidence="8" type="ORF">Adt_29091</name>
</gene>
<dbReference type="EMBL" id="JBFOLK010000008">
    <property type="protein sequence ID" value="KAL2493463.1"/>
    <property type="molecule type" value="Genomic_DNA"/>
</dbReference>